<feature type="compositionally biased region" description="Gly residues" evidence="11">
    <location>
        <begin position="399"/>
        <end position="410"/>
    </location>
</feature>
<feature type="compositionally biased region" description="Low complexity" evidence="11">
    <location>
        <begin position="465"/>
        <end position="491"/>
    </location>
</feature>
<proteinExistence type="predicted"/>
<evidence type="ECO:0000256" key="5">
    <source>
        <dbReference type="ARBA" id="ARBA00023277"/>
    </source>
</evidence>
<evidence type="ECO:0000256" key="7">
    <source>
        <dbReference type="ARBA" id="ARBA00023288"/>
    </source>
</evidence>
<feature type="region of interest" description="Disordered" evidence="11">
    <location>
        <begin position="378"/>
        <end position="509"/>
    </location>
</feature>
<feature type="signal peptide" evidence="12">
    <location>
        <begin position="1"/>
        <end position="19"/>
    </location>
</feature>
<comment type="subcellular location">
    <subcellularLocation>
        <location evidence="2">Cell membrane</location>
        <topology evidence="2">Lipid-anchor</topology>
        <topology evidence="2">GPI-anchor</topology>
    </subcellularLocation>
</comment>
<evidence type="ECO:0000259" key="13">
    <source>
        <dbReference type="PROSITE" id="PS51677"/>
    </source>
</evidence>
<keyword evidence="3" id="KW-0325">Glycoprotein</keyword>
<keyword evidence="8" id="KW-0624">Polysaccharide degradation</keyword>
<dbReference type="EC" id="3.5.1.41" evidence="9"/>
<dbReference type="GO" id="GO:0098552">
    <property type="term" value="C:side of membrane"/>
    <property type="evidence" value="ECO:0007669"/>
    <property type="project" value="UniProtKB-KW"/>
</dbReference>
<evidence type="ECO:0000313" key="14">
    <source>
        <dbReference type="EMBL" id="SCV66903.1"/>
    </source>
</evidence>
<evidence type="ECO:0000256" key="10">
    <source>
        <dbReference type="ARBA" id="ARBA00048494"/>
    </source>
</evidence>
<dbReference type="GO" id="GO:0004099">
    <property type="term" value="F:chitin deacetylase activity"/>
    <property type="evidence" value="ECO:0007669"/>
    <property type="project" value="UniProtKB-EC"/>
</dbReference>
<evidence type="ECO:0000256" key="1">
    <source>
        <dbReference type="ARBA" id="ARBA00001941"/>
    </source>
</evidence>
<keyword evidence="3" id="KW-0336">GPI-anchor</keyword>
<dbReference type="InterPro" id="IPR011330">
    <property type="entry name" value="Glyco_hydro/deAcase_b/a-brl"/>
</dbReference>
<keyword evidence="7" id="KW-0449">Lipoprotein</keyword>
<evidence type="ECO:0000313" key="15">
    <source>
        <dbReference type="Proteomes" id="UP000198372"/>
    </source>
</evidence>
<sequence length="551" mass="58919">MLTRSSFFAVAALLAVSWAQLDQRSQAAIKDPVKECTAYNYAPLAAFQSSYPTVWTTADLQHAGVTDSAKNLFATISANLPPIAPRGTSDGDWSNVNYSTAEDPACWWTSTQCTTPKLSGLPPDITHCEQPAALGYTLDDGPNCSHNAYYDYLKDQKQKATLFYVGSNVMDWPLQAQRGLVDGHEICAHSWSHRYMTSLSNEQAFAEIYYSKKIIKDVLGITVLCFRPPFGDTDNRIRVITHALGMRTVFLLFRWSYDTVDWQVEQLGNAAIDKNYETLISKATAQTGQMNLAHELNAATMNISQTWLPALQKTYTGGVMPVSAYYPLLHVLHYTQLVTFALTQLTVCRGTVQPYLETSATFPSYDQWQKGIREVTIPVPSPATSADDGISWGFSDGDGAQGNGGNGSLPGNGQAVHGASGEDGSDDSSASSGGDESSDINGNGGGGDDDASDDDDENDDDDDTLGSGDTTTTSQGDAGMTTTGTMTDGTTLPKGGINNLGGSSRTLNNSTLTPATKLVAAGKRATGEGSLVRTCVLGIGVGLAMMMVFYF</sequence>
<keyword evidence="3" id="KW-0472">Membrane</keyword>
<dbReference type="InterPro" id="IPR050248">
    <property type="entry name" value="Polysacc_deacetylase_ArnD"/>
</dbReference>
<evidence type="ECO:0000256" key="11">
    <source>
        <dbReference type="SAM" id="MobiDB-lite"/>
    </source>
</evidence>
<dbReference type="OrthoDB" id="407355at2759"/>
<dbReference type="PANTHER" id="PTHR10587:SF98">
    <property type="entry name" value="CHITIN DEACETYLASE"/>
    <property type="match status" value="1"/>
</dbReference>
<gene>
    <name evidence="14" type="ORF">BQ2448_5549</name>
</gene>
<keyword evidence="5" id="KW-0119">Carbohydrate metabolism</keyword>
<accession>A0A238F4W8</accession>
<organism evidence="14 15">
    <name type="scientific">Microbotryum intermedium</name>
    <dbReference type="NCBI Taxonomy" id="269621"/>
    <lineage>
        <taxon>Eukaryota</taxon>
        <taxon>Fungi</taxon>
        <taxon>Dikarya</taxon>
        <taxon>Basidiomycota</taxon>
        <taxon>Pucciniomycotina</taxon>
        <taxon>Microbotryomycetes</taxon>
        <taxon>Microbotryales</taxon>
        <taxon>Microbotryaceae</taxon>
        <taxon>Microbotryum</taxon>
    </lineage>
</organism>
<evidence type="ECO:0000256" key="8">
    <source>
        <dbReference type="ARBA" id="ARBA00023326"/>
    </source>
</evidence>
<evidence type="ECO:0000256" key="12">
    <source>
        <dbReference type="SAM" id="SignalP"/>
    </source>
</evidence>
<feature type="chain" id="PRO_5012601952" description="chitin deacetylase" evidence="12">
    <location>
        <begin position="20"/>
        <end position="551"/>
    </location>
</feature>
<dbReference type="Proteomes" id="UP000198372">
    <property type="component" value="Unassembled WGS sequence"/>
</dbReference>
<evidence type="ECO:0000256" key="3">
    <source>
        <dbReference type="ARBA" id="ARBA00022622"/>
    </source>
</evidence>
<comment type="catalytic activity">
    <reaction evidence="10">
        <text>[(1-&gt;4)-N-acetyl-beta-D-glucosaminyl](n) + n H2O = chitosan + n acetate</text>
        <dbReference type="Rhea" id="RHEA:10464"/>
        <dbReference type="Rhea" id="RHEA-COMP:9593"/>
        <dbReference type="Rhea" id="RHEA-COMP:9597"/>
        <dbReference type="ChEBI" id="CHEBI:15377"/>
        <dbReference type="ChEBI" id="CHEBI:17029"/>
        <dbReference type="ChEBI" id="CHEBI:30089"/>
        <dbReference type="ChEBI" id="CHEBI:57704"/>
        <dbReference type="EC" id="3.5.1.41"/>
    </reaction>
    <physiologicalReaction direction="left-to-right" evidence="10">
        <dbReference type="Rhea" id="RHEA:10465"/>
    </physiologicalReaction>
</comment>
<evidence type="ECO:0000256" key="4">
    <source>
        <dbReference type="ARBA" id="ARBA00023024"/>
    </source>
</evidence>
<dbReference type="GO" id="GO:0006032">
    <property type="term" value="P:chitin catabolic process"/>
    <property type="evidence" value="ECO:0007669"/>
    <property type="project" value="UniProtKB-KW"/>
</dbReference>
<feature type="domain" description="NodB homology" evidence="13">
    <location>
        <begin position="132"/>
        <end position="322"/>
    </location>
</feature>
<feature type="compositionally biased region" description="Low complexity" evidence="11">
    <location>
        <begin position="427"/>
        <end position="441"/>
    </location>
</feature>
<dbReference type="Gene3D" id="3.20.20.370">
    <property type="entry name" value="Glycoside hydrolase/deacetylase"/>
    <property type="match status" value="1"/>
</dbReference>
<name>A0A238F4W8_9BASI</name>
<dbReference type="GO" id="GO:0005886">
    <property type="term" value="C:plasma membrane"/>
    <property type="evidence" value="ECO:0007669"/>
    <property type="project" value="UniProtKB-SubCell"/>
</dbReference>
<dbReference type="GO" id="GO:0009272">
    <property type="term" value="P:fungal-type cell wall biogenesis"/>
    <property type="evidence" value="ECO:0007669"/>
    <property type="project" value="UniProtKB-ARBA"/>
</dbReference>
<feature type="compositionally biased region" description="Polar residues" evidence="11">
    <location>
        <begin position="500"/>
        <end position="509"/>
    </location>
</feature>
<keyword evidence="4" id="KW-0146">Chitin degradation</keyword>
<dbReference type="InterPro" id="IPR002509">
    <property type="entry name" value="NODB_dom"/>
</dbReference>
<dbReference type="AlphaFoldDB" id="A0A238F4W8"/>
<reference evidence="15" key="1">
    <citation type="submission" date="2016-09" db="EMBL/GenBank/DDBJ databases">
        <authorList>
            <person name="Jeantristanb JTB J.-T."/>
            <person name="Ricardo R."/>
        </authorList>
    </citation>
    <scope>NUCLEOTIDE SEQUENCE [LARGE SCALE GENOMIC DNA]</scope>
</reference>
<dbReference type="GO" id="GO:0000272">
    <property type="term" value="P:polysaccharide catabolic process"/>
    <property type="evidence" value="ECO:0007669"/>
    <property type="project" value="UniProtKB-KW"/>
</dbReference>
<keyword evidence="12" id="KW-0732">Signal</keyword>
<protein>
    <recommendedName>
        <fullName evidence="9">chitin deacetylase</fullName>
        <ecNumber evidence="9">3.5.1.41</ecNumber>
    </recommendedName>
</protein>
<comment type="cofactor">
    <cofactor evidence="1">
        <name>Co(2+)</name>
        <dbReference type="ChEBI" id="CHEBI:48828"/>
    </cofactor>
</comment>
<dbReference type="PANTHER" id="PTHR10587">
    <property type="entry name" value="GLYCOSYL TRANSFERASE-RELATED"/>
    <property type="match status" value="1"/>
</dbReference>
<evidence type="ECO:0000256" key="6">
    <source>
        <dbReference type="ARBA" id="ARBA00023285"/>
    </source>
</evidence>
<dbReference type="STRING" id="269621.A0A238F4W8"/>
<dbReference type="Pfam" id="PF01522">
    <property type="entry name" value="Polysacc_deac_1"/>
    <property type="match status" value="1"/>
</dbReference>
<keyword evidence="15" id="KW-1185">Reference proteome</keyword>
<dbReference type="SUPFAM" id="SSF88713">
    <property type="entry name" value="Glycoside hydrolase/deacetylase"/>
    <property type="match status" value="1"/>
</dbReference>
<dbReference type="PROSITE" id="PS51677">
    <property type="entry name" value="NODB"/>
    <property type="match status" value="1"/>
</dbReference>
<dbReference type="EMBL" id="FMSP01000001">
    <property type="protein sequence ID" value="SCV66903.1"/>
    <property type="molecule type" value="Genomic_DNA"/>
</dbReference>
<feature type="compositionally biased region" description="Acidic residues" evidence="11">
    <location>
        <begin position="447"/>
        <end position="464"/>
    </location>
</feature>
<keyword evidence="6" id="KW-0170">Cobalt</keyword>
<evidence type="ECO:0000256" key="2">
    <source>
        <dbReference type="ARBA" id="ARBA00004609"/>
    </source>
</evidence>
<evidence type="ECO:0000256" key="9">
    <source>
        <dbReference type="ARBA" id="ARBA00024056"/>
    </source>
</evidence>